<keyword evidence="4" id="KW-0274">FAD</keyword>
<keyword evidence="8" id="KW-1185">Reference proteome</keyword>
<dbReference type="PATRIC" id="fig|1121305.3.peg.2400"/>
<name>A0A151AK94_9CLOT</name>
<gene>
    <name evidence="7" type="primary">glf</name>
    <name evidence="7" type="ORF">CLCOL_24170</name>
</gene>
<evidence type="ECO:0000259" key="6">
    <source>
        <dbReference type="Pfam" id="PF03275"/>
    </source>
</evidence>
<evidence type="ECO:0000313" key="7">
    <source>
        <dbReference type="EMBL" id="KYH27950.1"/>
    </source>
</evidence>
<keyword evidence="5 7" id="KW-0413">Isomerase</keyword>
<evidence type="ECO:0000256" key="3">
    <source>
        <dbReference type="ARBA" id="ARBA00022630"/>
    </source>
</evidence>
<dbReference type="EC" id="5.4.99.9" evidence="7"/>
<keyword evidence="3" id="KW-0285">Flavoprotein</keyword>
<dbReference type="STRING" id="1121305.CLCOL_24170"/>
<protein>
    <submittedName>
        <fullName evidence="7">UDP-galactopyranose mutase</fullName>
        <ecNumber evidence="7">5.4.99.9</ecNumber>
    </submittedName>
</protein>
<evidence type="ECO:0000313" key="8">
    <source>
        <dbReference type="Proteomes" id="UP000075374"/>
    </source>
</evidence>
<dbReference type="FunFam" id="3.40.50.720:FF:000354">
    <property type="entry name" value="UDP-galactopyranose mutase"/>
    <property type="match status" value="1"/>
</dbReference>
<dbReference type="Pfam" id="PF03275">
    <property type="entry name" value="GLF"/>
    <property type="match status" value="1"/>
</dbReference>
<dbReference type="Gene3D" id="3.40.50.720">
    <property type="entry name" value="NAD(P)-binding Rossmann-like Domain"/>
    <property type="match status" value="3"/>
</dbReference>
<dbReference type="RefSeq" id="WP_061859186.1">
    <property type="nucleotide sequence ID" value="NZ_LTBB01000017.1"/>
</dbReference>
<dbReference type="EMBL" id="LTBB01000017">
    <property type="protein sequence ID" value="KYH27950.1"/>
    <property type="molecule type" value="Genomic_DNA"/>
</dbReference>
<dbReference type="SUPFAM" id="SSF54373">
    <property type="entry name" value="FAD-linked reductases, C-terminal domain"/>
    <property type="match status" value="1"/>
</dbReference>
<evidence type="ECO:0000256" key="1">
    <source>
        <dbReference type="ARBA" id="ARBA00001974"/>
    </source>
</evidence>
<dbReference type="GO" id="GO:0005829">
    <property type="term" value="C:cytosol"/>
    <property type="evidence" value="ECO:0007669"/>
    <property type="project" value="TreeGrafter"/>
</dbReference>
<accession>A0A151AK94</accession>
<reference evidence="7 8" key="1">
    <citation type="submission" date="2016-02" db="EMBL/GenBank/DDBJ databases">
        <title>Genome sequence of Clostridium colicanis DSM 13634.</title>
        <authorList>
            <person name="Poehlein A."/>
            <person name="Daniel R."/>
        </authorList>
    </citation>
    <scope>NUCLEOTIDE SEQUENCE [LARGE SCALE GENOMIC DNA]</scope>
    <source>
        <strain evidence="7 8">DSM 13634</strain>
    </source>
</reference>
<dbReference type="NCBIfam" id="TIGR00031">
    <property type="entry name" value="UDP-GALP_mutase"/>
    <property type="match status" value="1"/>
</dbReference>
<dbReference type="PANTHER" id="PTHR21197:SF0">
    <property type="entry name" value="UDP-GALACTOPYRANOSE MUTASE"/>
    <property type="match status" value="1"/>
</dbReference>
<comment type="caution">
    <text evidence="7">The sequence shown here is derived from an EMBL/GenBank/DDBJ whole genome shotgun (WGS) entry which is preliminary data.</text>
</comment>
<dbReference type="GO" id="GO:0008767">
    <property type="term" value="F:UDP-galactopyranose mutase activity"/>
    <property type="evidence" value="ECO:0007669"/>
    <property type="project" value="UniProtKB-EC"/>
</dbReference>
<dbReference type="Pfam" id="PF13450">
    <property type="entry name" value="NAD_binding_8"/>
    <property type="match status" value="1"/>
</dbReference>
<organism evidence="7 8">
    <name type="scientific">Clostridium colicanis DSM 13634</name>
    <dbReference type="NCBI Taxonomy" id="1121305"/>
    <lineage>
        <taxon>Bacteria</taxon>
        <taxon>Bacillati</taxon>
        <taxon>Bacillota</taxon>
        <taxon>Clostridia</taxon>
        <taxon>Eubacteriales</taxon>
        <taxon>Clostridiaceae</taxon>
        <taxon>Clostridium</taxon>
    </lineage>
</organism>
<evidence type="ECO:0000256" key="2">
    <source>
        <dbReference type="ARBA" id="ARBA00009321"/>
    </source>
</evidence>
<evidence type="ECO:0000256" key="5">
    <source>
        <dbReference type="ARBA" id="ARBA00023235"/>
    </source>
</evidence>
<comment type="similarity">
    <text evidence="2">Belongs to the UDP-galactopyranose/dTDP-fucopyranose mutase family.</text>
</comment>
<feature type="domain" description="UDP-galactopyranose mutase C-terminal" evidence="6">
    <location>
        <begin position="147"/>
        <end position="343"/>
    </location>
</feature>
<dbReference type="InterPro" id="IPR004379">
    <property type="entry name" value="UDP-GALP_mutase"/>
</dbReference>
<dbReference type="PANTHER" id="PTHR21197">
    <property type="entry name" value="UDP-GALACTOPYRANOSE MUTASE"/>
    <property type="match status" value="1"/>
</dbReference>
<sequence length="364" mass="43642">MYNYVIVGAGFAGCVLAERIANELNKKVLIIEKRNHIGGNAYDCYNEDGILIHKYGPHIFHTNNKIVWDYLSQFTEWYHYQHRVLAYVDGQTVPMPINLDTINKLYNTNFTPDELNKFFEKVRDKKEDILNSEDMVISKVGKDLYEKFFKGYTKKQWDLYPYELEPEVTARIPIRTNRDDRYFTDKYQGMPKYGYIKMFENMLNNKNIHIMLNTDYKEVIDSIEYEKLIYTGPIDYYFDYKYGKLPYRSLNFEFETLDCEKYQEVGTVNYPNDYDFTRITEFKHLTGQKHYKTTIVREYSSAEGEPYYPIPQKKNIEQYKLYEEEANKLNNVFFIGRLANYKYYNMDKVVEEALTLFEKIKLRG</sequence>
<dbReference type="SUPFAM" id="SSF51971">
    <property type="entry name" value="Nucleotide-binding domain"/>
    <property type="match status" value="1"/>
</dbReference>
<dbReference type="Proteomes" id="UP000075374">
    <property type="component" value="Unassembled WGS sequence"/>
</dbReference>
<dbReference type="GO" id="GO:0050660">
    <property type="term" value="F:flavin adenine dinucleotide binding"/>
    <property type="evidence" value="ECO:0007669"/>
    <property type="project" value="TreeGrafter"/>
</dbReference>
<comment type="cofactor">
    <cofactor evidence="1">
        <name>FAD</name>
        <dbReference type="ChEBI" id="CHEBI:57692"/>
    </cofactor>
</comment>
<dbReference type="InterPro" id="IPR015899">
    <property type="entry name" value="UDP-GalPyranose_mutase_C"/>
</dbReference>
<evidence type="ECO:0000256" key="4">
    <source>
        <dbReference type="ARBA" id="ARBA00022827"/>
    </source>
</evidence>
<dbReference type="AlphaFoldDB" id="A0A151AK94"/>
<proteinExistence type="inferred from homology"/>